<name>A0AAE0FZM4_9CHLO</name>
<dbReference type="Proteomes" id="UP001190700">
    <property type="component" value="Unassembled WGS sequence"/>
</dbReference>
<accession>A0AAE0FZM4</accession>
<organism evidence="2 3">
    <name type="scientific">Cymbomonas tetramitiformis</name>
    <dbReference type="NCBI Taxonomy" id="36881"/>
    <lineage>
        <taxon>Eukaryota</taxon>
        <taxon>Viridiplantae</taxon>
        <taxon>Chlorophyta</taxon>
        <taxon>Pyramimonadophyceae</taxon>
        <taxon>Pyramimonadales</taxon>
        <taxon>Pyramimonadaceae</taxon>
        <taxon>Cymbomonas</taxon>
    </lineage>
</organism>
<sequence>MSALPPLPLSKKTPGLPGEAVGMRDDVKSKVDRMRRSESGASAGVSKAGAGKGWKEEELDDGEFRVWTYKSRASDLELLRRVFDELGWLEDRSKEGWSRCKIMWVCAALEDKPLAVLAYKPEIRVSRFEGMRKVGTAQIRLPS</sequence>
<gene>
    <name evidence="2" type="ORF">CYMTET_22703</name>
</gene>
<feature type="compositionally biased region" description="Low complexity" evidence="1">
    <location>
        <begin position="39"/>
        <end position="49"/>
    </location>
</feature>
<comment type="caution">
    <text evidence="2">The sequence shown here is derived from an EMBL/GenBank/DDBJ whole genome shotgun (WGS) entry which is preliminary data.</text>
</comment>
<dbReference type="EMBL" id="LGRX02011567">
    <property type="protein sequence ID" value="KAK3268813.1"/>
    <property type="molecule type" value="Genomic_DNA"/>
</dbReference>
<evidence type="ECO:0000313" key="3">
    <source>
        <dbReference type="Proteomes" id="UP001190700"/>
    </source>
</evidence>
<reference evidence="2 3" key="1">
    <citation type="journal article" date="2015" name="Genome Biol. Evol.">
        <title>Comparative Genomics of a Bacterivorous Green Alga Reveals Evolutionary Causalities and Consequences of Phago-Mixotrophic Mode of Nutrition.</title>
        <authorList>
            <person name="Burns J.A."/>
            <person name="Paasch A."/>
            <person name="Narechania A."/>
            <person name="Kim E."/>
        </authorList>
    </citation>
    <scope>NUCLEOTIDE SEQUENCE [LARGE SCALE GENOMIC DNA]</scope>
    <source>
        <strain evidence="2 3">PLY_AMNH</strain>
    </source>
</reference>
<dbReference type="AlphaFoldDB" id="A0AAE0FZM4"/>
<keyword evidence="3" id="KW-1185">Reference proteome</keyword>
<evidence type="ECO:0000313" key="2">
    <source>
        <dbReference type="EMBL" id="KAK3268813.1"/>
    </source>
</evidence>
<protein>
    <submittedName>
        <fullName evidence="2">Uncharacterized protein</fullName>
    </submittedName>
</protein>
<proteinExistence type="predicted"/>
<feature type="region of interest" description="Disordered" evidence="1">
    <location>
        <begin position="1"/>
        <end position="55"/>
    </location>
</feature>
<feature type="compositionally biased region" description="Basic and acidic residues" evidence="1">
    <location>
        <begin position="22"/>
        <end position="38"/>
    </location>
</feature>
<evidence type="ECO:0000256" key="1">
    <source>
        <dbReference type="SAM" id="MobiDB-lite"/>
    </source>
</evidence>